<protein>
    <submittedName>
        <fullName evidence="4">Short chain dehydrogenase family protein</fullName>
    </submittedName>
</protein>
<evidence type="ECO:0000256" key="1">
    <source>
        <dbReference type="ARBA" id="ARBA00007430"/>
    </source>
</evidence>
<keyword evidence="2" id="KW-0812">Transmembrane</keyword>
<dbReference type="STRING" id="1193729.A1OE_1230"/>
<dbReference type="Proteomes" id="UP000010077">
    <property type="component" value="Chromosome"/>
</dbReference>
<dbReference type="PANTHER" id="PTHR43318">
    <property type="entry name" value="UDP-N-ACETYLGLUCOSAMINE 4,6-DEHYDRATASE"/>
    <property type="match status" value="1"/>
</dbReference>
<evidence type="ECO:0000313" key="5">
    <source>
        <dbReference type="Proteomes" id="UP000010077"/>
    </source>
</evidence>
<keyword evidence="5" id="KW-1185">Reference proteome</keyword>
<name>K7YIG9_9PROT</name>
<dbReference type="PANTHER" id="PTHR43318:SF1">
    <property type="entry name" value="POLYSACCHARIDE BIOSYNTHESIS PROTEIN EPSC-RELATED"/>
    <property type="match status" value="1"/>
</dbReference>
<evidence type="ECO:0000313" key="4">
    <source>
        <dbReference type="EMBL" id="AFX99405.1"/>
    </source>
</evidence>
<dbReference type="CDD" id="cd05237">
    <property type="entry name" value="UDP_invert_4-6DH_SDR_e"/>
    <property type="match status" value="1"/>
</dbReference>
<comment type="similarity">
    <text evidence="1">Belongs to the polysaccharide synthase family.</text>
</comment>
<dbReference type="PATRIC" id="fig|1193729.4.peg.651"/>
<keyword evidence="2" id="KW-0472">Membrane</keyword>
<accession>K7YIG9</accession>
<dbReference type="eggNOG" id="COG1086">
    <property type="taxonomic scope" value="Bacteria"/>
</dbReference>
<evidence type="ECO:0000256" key="2">
    <source>
        <dbReference type="SAM" id="Phobius"/>
    </source>
</evidence>
<dbReference type="InterPro" id="IPR029063">
    <property type="entry name" value="SAM-dependent_MTases_sf"/>
</dbReference>
<dbReference type="InterPro" id="IPR036291">
    <property type="entry name" value="NAD(P)-bd_dom_sf"/>
</dbReference>
<feature type="transmembrane region" description="Helical" evidence="2">
    <location>
        <begin position="48"/>
        <end position="72"/>
    </location>
</feature>
<dbReference type="AlphaFoldDB" id="K7YIG9"/>
<dbReference type="SUPFAM" id="SSF51735">
    <property type="entry name" value="NAD(P)-binding Rossmann-fold domains"/>
    <property type="match status" value="1"/>
</dbReference>
<dbReference type="InterPro" id="IPR051203">
    <property type="entry name" value="Polysaccharide_Synthase-Rel"/>
</dbReference>
<sequence length="633" mass="70359">MTQYMKARAFQRSLLIFAHDTVLAAISFPLALYVQIGEQMPLWPIQLIHTWILIFTFVALGVFILMRLDIAIWRYTSIVDLGRIVQAVVINIFCFILLQSIITSFDALPNSFSVIEAIILSILLILPRISYKMLKDGTIAGMFKHKNTHGKIPILLVGAGDDADLFIRETIPRYRVPYTVVGIIDNRNSRTGRQIRGVPIYGGISQIKDVIEKLSTHGLRPQRIVITRRTLSSVTTRKLLQQANAIGIPVSRMSVLGALESVDKAGKQLYLRPINMEDMLGRPQAILDRPSMQRIIKGKRVLITGAGGTIGSELVRQIVDLKPTCITLVEQSEYALYRIDLELAEIASNLHYTAMIGDVRDQSRINEILKATKPEIIFHAAALKHVPLMENNICDAVLTNAVGTRIIADAACFTRVKTVVVISTDKAVNPTNAMGATKRLAEHYCQARDLEGGTRFVTTRFGNVLGSNGSVVPLFQRQLEHGGPLTVAHPDITRYFMTVREAVELVLQAASLENERGGITVLDMGEPIKIIDLASRMIRLAGLTPGKDIQIAFTGLRPGDKLHEELFQMDETLKATKIPAIRHAQPRTTNRAFIQSAMKELEAAASSRQTMATMQILSRIVPEYKLCMLKTKN</sequence>
<feature type="domain" description="Polysaccharide biosynthesis protein CapD-like" evidence="3">
    <location>
        <begin position="301"/>
        <end position="585"/>
    </location>
</feature>
<dbReference type="HOGENOM" id="CLU_013560_5_0_5"/>
<evidence type="ECO:0000259" key="3">
    <source>
        <dbReference type="Pfam" id="PF02719"/>
    </source>
</evidence>
<dbReference type="Gene3D" id="3.40.50.720">
    <property type="entry name" value="NAD(P)-binding Rossmann-like Domain"/>
    <property type="match status" value="2"/>
</dbReference>
<dbReference type="EMBL" id="CP003539">
    <property type="protein sequence ID" value="AFX99405.1"/>
    <property type="molecule type" value="Genomic_DNA"/>
</dbReference>
<proteinExistence type="inferred from homology"/>
<reference evidence="4 5" key="1">
    <citation type="journal article" date="2012" name="Proc. Natl. Acad. Sci. U.S.A.">
        <title>Genome streamlining and chemical defense in a coral reef symbiosis.</title>
        <authorList>
            <person name="Kwan J.C."/>
            <person name="Donia M.S."/>
            <person name="Han A.W."/>
            <person name="Hirose E."/>
            <person name="Haygood M.G."/>
            <person name="Schmidt E.W."/>
        </authorList>
    </citation>
    <scope>NUCLEOTIDE SEQUENCE [LARGE SCALE GENOMIC DNA]</scope>
    <source>
        <strain evidence="4 5">L2</strain>
    </source>
</reference>
<feature type="transmembrane region" description="Helical" evidence="2">
    <location>
        <begin position="84"/>
        <end position="102"/>
    </location>
</feature>
<organism evidence="4 5">
    <name type="scientific">Candidatus Endolissoclinum faulkneri L2</name>
    <dbReference type="NCBI Taxonomy" id="1193729"/>
    <lineage>
        <taxon>Bacteria</taxon>
        <taxon>Pseudomonadati</taxon>
        <taxon>Pseudomonadota</taxon>
        <taxon>Alphaproteobacteria</taxon>
        <taxon>Rhodospirillales</taxon>
        <taxon>Rhodospirillaceae</taxon>
        <taxon>Candidatus Endolissoclinum</taxon>
    </lineage>
</organism>
<dbReference type="KEGG" id="thal:A1OE_1230"/>
<dbReference type="SUPFAM" id="SSF53335">
    <property type="entry name" value="S-adenosyl-L-methionine-dependent methyltransferases"/>
    <property type="match status" value="1"/>
</dbReference>
<gene>
    <name evidence="4" type="ORF">A1OE_1230</name>
</gene>
<dbReference type="InterPro" id="IPR003869">
    <property type="entry name" value="Polysac_CapD-like"/>
</dbReference>
<dbReference type="Pfam" id="PF02719">
    <property type="entry name" value="Polysacc_synt_2"/>
    <property type="match status" value="1"/>
</dbReference>
<feature type="transmembrane region" description="Helical" evidence="2">
    <location>
        <begin position="12"/>
        <end position="36"/>
    </location>
</feature>
<keyword evidence="2" id="KW-1133">Transmembrane helix</keyword>